<dbReference type="Gene3D" id="1.10.10.60">
    <property type="entry name" value="Homeodomain-like"/>
    <property type="match status" value="2"/>
</dbReference>
<protein>
    <submittedName>
        <fullName evidence="8">Uncharacterized protein</fullName>
    </submittedName>
</protein>
<dbReference type="InterPro" id="IPR011006">
    <property type="entry name" value="CheY-like_superfamily"/>
</dbReference>
<dbReference type="OrthoDB" id="342399at2"/>
<gene>
    <name evidence="8" type="ORF">ABW02_08850</name>
</gene>
<keyword evidence="3" id="KW-0804">Transcription</keyword>
<dbReference type="SUPFAM" id="SSF52172">
    <property type="entry name" value="CheY-like"/>
    <property type="match status" value="1"/>
</dbReference>
<dbReference type="AlphaFoldDB" id="A0A0J1IM73"/>
<evidence type="ECO:0000259" key="7">
    <source>
        <dbReference type="PROSITE" id="PS50110"/>
    </source>
</evidence>
<dbReference type="InterPro" id="IPR020449">
    <property type="entry name" value="Tscrpt_reg_AraC-type_HTH"/>
</dbReference>
<dbReference type="PROSITE" id="PS00041">
    <property type="entry name" value="HTH_ARAC_FAMILY_1"/>
    <property type="match status" value="1"/>
</dbReference>
<dbReference type="GO" id="GO:0043565">
    <property type="term" value="F:sequence-specific DNA binding"/>
    <property type="evidence" value="ECO:0007669"/>
    <property type="project" value="InterPro"/>
</dbReference>
<evidence type="ECO:0000256" key="5">
    <source>
        <dbReference type="SAM" id="Coils"/>
    </source>
</evidence>
<evidence type="ECO:0000313" key="8">
    <source>
        <dbReference type="EMBL" id="KLV27059.1"/>
    </source>
</evidence>
<dbReference type="Pfam" id="PF00072">
    <property type="entry name" value="Response_reg"/>
    <property type="match status" value="1"/>
</dbReference>
<comment type="caution">
    <text evidence="8">The sequence shown here is derived from an EMBL/GenBank/DDBJ whole genome shotgun (WGS) entry which is preliminary data.</text>
</comment>
<dbReference type="CDD" id="cd17536">
    <property type="entry name" value="REC_YesN-like"/>
    <property type="match status" value="1"/>
</dbReference>
<accession>A0A0J1IM73</accession>
<proteinExistence type="predicted"/>
<dbReference type="PATRIC" id="fig|1397.4.peg.4950"/>
<dbReference type="PANTHER" id="PTHR43280">
    <property type="entry name" value="ARAC-FAMILY TRANSCRIPTIONAL REGULATOR"/>
    <property type="match status" value="1"/>
</dbReference>
<feature type="domain" description="Response regulatory" evidence="7">
    <location>
        <begin position="3"/>
        <end position="120"/>
    </location>
</feature>
<keyword evidence="1" id="KW-0805">Transcription regulation</keyword>
<dbReference type="Proteomes" id="UP000036045">
    <property type="component" value="Unassembled WGS sequence"/>
</dbReference>
<keyword evidence="4" id="KW-0597">Phosphoprotein</keyword>
<dbReference type="Gene3D" id="3.40.50.2300">
    <property type="match status" value="1"/>
</dbReference>
<reference evidence="8 9" key="1">
    <citation type="submission" date="2015-05" db="EMBL/GenBank/DDBJ databases">
        <title>Whole genome sequence and identification of bacterial endophytes from Costus igneus.</title>
        <authorList>
            <person name="Lee Y.P."/>
            <person name="Gan H.M."/>
            <person name="Eng W."/>
            <person name="Wheatley M.S."/>
            <person name="Caraballo A."/>
            <person name="Polter S."/>
            <person name="Savka M.A."/>
            <person name="Hudson A.O."/>
        </authorList>
    </citation>
    <scope>NUCLEOTIDE SEQUENCE [LARGE SCALE GENOMIC DNA]</scope>
    <source>
        <strain evidence="8 9">RIT379</strain>
    </source>
</reference>
<dbReference type="InterPro" id="IPR001789">
    <property type="entry name" value="Sig_transdc_resp-reg_receiver"/>
</dbReference>
<dbReference type="Pfam" id="PF12833">
    <property type="entry name" value="HTH_18"/>
    <property type="match status" value="1"/>
</dbReference>
<sequence>MYKVMLVDDDYPVLELLTKTIDWKSLGFEVMSTHDNGLSALEKAAESMPDVLISDIGMPKMNGIELTRKLKSMNGSLQVALLSCHTEFNYAREALKLQVSDYLVKDTFELEELYELLQKFKIQLDTMQNNKQKEQKLQHILHKNIEKEKTAFIKRLINNGYYKKEAEWESDRKKFGLIADKGYIVTLLSIHDHPLDLFPEETLYFAVSNIVGELLERLNPLAVHFLNHSNRVFIFFPRDLGYQMNALSNAKETLKMIQLSIDKGLNMHSSSIIGETSESLFDYQNTVNRLLNNRQQLFYMLPRTVSSLKESVKNTEELFAKYDEAATEMRMIVLNKKVEQISNFIHKWTIYIMENEFPPEVVKDWFWKLLLDLNVKLQALQYFSGEYCFESKHQEIFLMEYMYQLKDWLKHYFEKIIHYHETNDQTKRKEIIEAFKFVAINLERKITLDEISSYLFLNPSYFSRLFKKEVGETFVEYVTRMKINRAKELLEQTDESVGKICERLGYDNQSYFIKLFKTYAGTTPIEYRSGKVS</sequence>
<feature type="domain" description="HTH araC/xylS-type" evidence="6">
    <location>
        <begin position="432"/>
        <end position="530"/>
    </location>
</feature>
<keyword evidence="2" id="KW-0238">DNA-binding</keyword>
<dbReference type="GO" id="GO:0003700">
    <property type="term" value="F:DNA-binding transcription factor activity"/>
    <property type="evidence" value="ECO:0007669"/>
    <property type="project" value="InterPro"/>
</dbReference>
<dbReference type="SMART" id="SM00448">
    <property type="entry name" value="REC"/>
    <property type="match status" value="1"/>
</dbReference>
<feature type="coiled-coil region" evidence="5">
    <location>
        <begin position="110"/>
        <end position="137"/>
    </location>
</feature>
<evidence type="ECO:0000256" key="3">
    <source>
        <dbReference type="ARBA" id="ARBA00023163"/>
    </source>
</evidence>
<dbReference type="InterPro" id="IPR018060">
    <property type="entry name" value="HTH_AraC"/>
</dbReference>
<dbReference type="PROSITE" id="PS01124">
    <property type="entry name" value="HTH_ARAC_FAMILY_2"/>
    <property type="match status" value="1"/>
</dbReference>
<keyword evidence="5" id="KW-0175">Coiled coil</keyword>
<dbReference type="EMBL" id="LDPH01000006">
    <property type="protein sequence ID" value="KLV27059.1"/>
    <property type="molecule type" value="Genomic_DNA"/>
</dbReference>
<dbReference type="PROSITE" id="PS50110">
    <property type="entry name" value="RESPONSE_REGULATORY"/>
    <property type="match status" value="1"/>
</dbReference>
<evidence type="ECO:0000256" key="4">
    <source>
        <dbReference type="PROSITE-ProRule" id="PRU00169"/>
    </source>
</evidence>
<dbReference type="PRINTS" id="PR00032">
    <property type="entry name" value="HTHARAC"/>
</dbReference>
<organism evidence="8 9">
    <name type="scientific">Niallia circulans</name>
    <name type="common">Bacillus circulans</name>
    <dbReference type="NCBI Taxonomy" id="1397"/>
    <lineage>
        <taxon>Bacteria</taxon>
        <taxon>Bacillati</taxon>
        <taxon>Bacillota</taxon>
        <taxon>Bacilli</taxon>
        <taxon>Bacillales</taxon>
        <taxon>Bacillaceae</taxon>
        <taxon>Niallia</taxon>
    </lineage>
</organism>
<keyword evidence="9" id="KW-1185">Reference proteome</keyword>
<evidence type="ECO:0000259" key="6">
    <source>
        <dbReference type="PROSITE" id="PS01124"/>
    </source>
</evidence>
<evidence type="ECO:0000256" key="2">
    <source>
        <dbReference type="ARBA" id="ARBA00023125"/>
    </source>
</evidence>
<dbReference type="SUPFAM" id="SSF46689">
    <property type="entry name" value="Homeodomain-like"/>
    <property type="match status" value="2"/>
</dbReference>
<feature type="modified residue" description="4-aspartylphosphate" evidence="4">
    <location>
        <position position="55"/>
    </location>
</feature>
<evidence type="ECO:0000313" key="9">
    <source>
        <dbReference type="Proteomes" id="UP000036045"/>
    </source>
</evidence>
<dbReference type="SMART" id="SM00342">
    <property type="entry name" value="HTH_ARAC"/>
    <property type="match status" value="1"/>
</dbReference>
<dbReference type="PANTHER" id="PTHR43280:SF28">
    <property type="entry name" value="HTH-TYPE TRANSCRIPTIONAL ACTIVATOR RHAS"/>
    <property type="match status" value="1"/>
</dbReference>
<dbReference type="InterPro" id="IPR009057">
    <property type="entry name" value="Homeodomain-like_sf"/>
</dbReference>
<name>A0A0J1IM73_NIACI</name>
<evidence type="ECO:0000256" key="1">
    <source>
        <dbReference type="ARBA" id="ARBA00023015"/>
    </source>
</evidence>
<dbReference type="InterPro" id="IPR018062">
    <property type="entry name" value="HTH_AraC-typ_CS"/>
</dbReference>
<dbReference type="GO" id="GO:0000160">
    <property type="term" value="P:phosphorelay signal transduction system"/>
    <property type="evidence" value="ECO:0007669"/>
    <property type="project" value="InterPro"/>
</dbReference>
<dbReference type="RefSeq" id="WP_047941600.1">
    <property type="nucleotide sequence ID" value="NZ_JBANBP010000140.1"/>
</dbReference>